<dbReference type="OrthoDB" id="33315at2"/>
<dbReference type="AlphaFoldDB" id="A0A2A8D2G3"/>
<comment type="caution">
    <text evidence="2">The sequence shown here is derived from an EMBL/GenBank/DDBJ whole genome shotgun (WGS) entry which is preliminary data.</text>
</comment>
<dbReference type="EMBL" id="PDEQ01000001">
    <property type="protein sequence ID" value="PEN15142.1"/>
    <property type="molecule type" value="Genomic_DNA"/>
</dbReference>
<name>A0A2A8D2G3_9BACT</name>
<dbReference type="Pfam" id="PF21814">
    <property type="entry name" value="DUF6883"/>
    <property type="match status" value="1"/>
</dbReference>
<dbReference type="InterPro" id="IPR049250">
    <property type="entry name" value="DUF6883"/>
</dbReference>
<sequence>MKLPGRDRAFVPERKLTAYLLSLSHPVGRAKARFFHRFGFDASNTDLLRDELLALALARHADVARTEHTAYGTKYVVDGSLSTPSGDEVVVRTVWMIEKSEPDARRFVTAYPA</sequence>
<accession>A0A2A8D2G3</accession>
<organism evidence="2 3">
    <name type="scientific">Longibacter salinarum</name>
    <dbReference type="NCBI Taxonomy" id="1850348"/>
    <lineage>
        <taxon>Bacteria</taxon>
        <taxon>Pseudomonadati</taxon>
        <taxon>Rhodothermota</taxon>
        <taxon>Rhodothermia</taxon>
        <taxon>Rhodothermales</taxon>
        <taxon>Salisaetaceae</taxon>
        <taxon>Longibacter</taxon>
    </lineage>
</organism>
<proteinExistence type="predicted"/>
<gene>
    <name evidence="2" type="ORF">CRI94_02325</name>
</gene>
<keyword evidence="3" id="KW-1185">Reference proteome</keyword>
<dbReference type="Proteomes" id="UP000220102">
    <property type="component" value="Unassembled WGS sequence"/>
</dbReference>
<evidence type="ECO:0000259" key="1">
    <source>
        <dbReference type="Pfam" id="PF21814"/>
    </source>
</evidence>
<dbReference type="RefSeq" id="WP_098074040.1">
    <property type="nucleotide sequence ID" value="NZ_PDEQ01000001.1"/>
</dbReference>
<reference evidence="2 3" key="1">
    <citation type="submission" date="2017-10" db="EMBL/GenBank/DDBJ databases">
        <title>Draft genome of Longibacter Salinarum.</title>
        <authorList>
            <person name="Goh K.M."/>
            <person name="Shamsir M.S."/>
            <person name="Lim S.W."/>
        </authorList>
    </citation>
    <scope>NUCLEOTIDE SEQUENCE [LARGE SCALE GENOMIC DNA]</scope>
    <source>
        <strain evidence="2 3">KCTC 52045</strain>
    </source>
</reference>
<protein>
    <recommendedName>
        <fullName evidence="1">DUF6883 domain-containing protein</fullName>
    </recommendedName>
</protein>
<feature type="domain" description="DUF6883" evidence="1">
    <location>
        <begin position="2"/>
        <end position="112"/>
    </location>
</feature>
<evidence type="ECO:0000313" key="2">
    <source>
        <dbReference type="EMBL" id="PEN15142.1"/>
    </source>
</evidence>
<evidence type="ECO:0000313" key="3">
    <source>
        <dbReference type="Proteomes" id="UP000220102"/>
    </source>
</evidence>